<feature type="region of interest" description="Disordered" evidence="1">
    <location>
        <begin position="1"/>
        <end position="23"/>
    </location>
</feature>
<organism evidence="2 3">
    <name type="scientific">Microthlaspi erraticum</name>
    <dbReference type="NCBI Taxonomy" id="1685480"/>
    <lineage>
        <taxon>Eukaryota</taxon>
        <taxon>Viridiplantae</taxon>
        <taxon>Streptophyta</taxon>
        <taxon>Embryophyta</taxon>
        <taxon>Tracheophyta</taxon>
        <taxon>Spermatophyta</taxon>
        <taxon>Magnoliopsida</taxon>
        <taxon>eudicotyledons</taxon>
        <taxon>Gunneridae</taxon>
        <taxon>Pentapetalae</taxon>
        <taxon>rosids</taxon>
        <taxon>malvids</taxon>
        <taxon>Brassicales</taxon>
        <taxon>Brassicaceae</taxon>
        <taxon>Coluteocarpeae</taxon>
        <taxon>Microthlaspi</taxon>
    </lineage>
</organism>
<name>A0A6D2HHR4_9BRAS</name>
<accession>A0A6D2HHR4</accession>
<proteinExistence type="predicted"/>
<dbReference type="EMBL" id="CACVBM020000122">
    <property type="protein sequence ID" value="CAA7014815.1"/>
    <property type="molecule type" value="Genomic_DNA"/>
</dbReference>
<reference evidence="2" key="1">
    <citation type="submission" date="2020-01" db="EMBL/GenBank/DDBJ databases">
        <authorList>
            <person name="Mishra B."/>
        </authorList>
    </citation>
    <scope>NUCLEOTIDE SEQUENCE [LARGE SCALE GENOMIC DNA]</scope>
</reference>
<dbReference type="AlphaFoldDB" id="A0A6D2HHR4"/>
<sequence>MKKEEEHENSCHGEETLIPGGAGWEERFKRIQRQGEKMTQVKEGYLESLESLGESEADRLNNCKKRVLKFKKGFHKIAEIQNKETKRKR</sequence>
<evidence type="ECO:0000313" key="2">
    <source>
        <dbReference type="EMBL" id="CAA7014815.1"/>
    </source>
</evidence>
<keyword evidence="3" id="KW-1185">Reference proteome</keyword>
<evidence type="ECO:0000256" key="1">
    <source>
        <dbReference type="SAM" id="MobiDB-lite"/>
    </source>
</evidence>
<protein>
    <submittedName>
        <fullName evidence="2">Uncharacterized protein</fullName>
    </submittedName>
</protein>
<comment type="caution">
    <text evidence="2">The sequence shown here is derived from an EMBL/GenBank/DDBJ whole genome shotgun (WGS) entry which is preliminary data.</text>
</comment>
<gene>
    <name evidence="2" type="ORF">MERR_LOCUS2050</name>
</gene>
<dbReference type="Proteomes" id="UP000467841">
    <property type="component" value="Unassembled WGS sequence"/>
</dbReference>
<feature type="compositionally biased region" description="Basic and acidic residues" evidence="1">
    <location>
        <begin position="1"/>
        <end position="15"/>
    </location>
</feature>
<evidence type="ECO:0000313" key="3">
    <source>
        <dbReference type="Proteomes" id="UP000467841"/>
    </source>
</evidence>